<accession>A0A0C9WH29</accession>
<keyword evidence="2" id="KW-1185">Reference proteome</keyword>
<dbReference type="EMBL" id="KN839180">
    <property type="protein sequence ID" value="KIJ90474.1"/>
    <property type="molecule type" value="Genomic_DNA"/>
</dbReference>
<evidence type="ECO:0000313" key="1">
    <source>
        <dbReference type="EMBL" id="KIJ90474.1"/>
    </source>
</evidence>
<name>A0A0C9WH29_9AGAR</name>
<feature type="non-terminal residue" evidence="1">
    <location>
        <position position="1"/>
    </location>
</feature>
<dbReference type="HOGENOM" id="CLU_2352272_0_0_1"/>
<proteinExistence type="predicted"/>
<reference evidence="1 2" key="1">
    <citation type="submission" date="2014-04" db="EMBL/GenBank/DDBJ databases">
        <authorList>
            <consortium name="DOE Joint Genome Institute"/>
            <person name="Kuo A."/>
            <person name="Kohler A."/>
            <person name="Nagy L.G."/>
            <person name="Floudas D."/>
            <person name="Copeland A."/>
            <person name="Barry K.W."/>
            <person name="Cichocki N."/>
            <person name="Veneault-Fourrey C."/>
            <person name="LaButti K."/>
            <person name="Lindquist E.A."/>
            <person name="Lipzen A."/>
            <person name="Lundell T."/>
            <person name="Morin E."/>
            <person name="Murat C."/>
            <person name="Sun H."/>
            <person name="Tunlid A."/>
            <person name="Henrissat B."/>
            <person name="Grigoriev I.V."/>
            <person name="Hibbett D.S."/>
            <person name="Martin F."/>
            <person name="Nordberg H.P."/>
            <person name="Cantor M.N."/>
            <person name="Hua S.X."/>
        </authorList>
    </citation>
    <scope>NUCLEOTIDE SEQUENCE [LARGE SCALE GENOMIC DNA]</scope>
    <source>
        <strain evidence="1 2">LaAM-08-1</strain>
    </source>
</reference>
<gene>
    <name evidence="1" type="ORF">K443DRAFT_116554</name>
</gene>
<evidence type="ECO:0000313" key="2">
    <source>
        <dbReference type="Proteomes" id="UP000054477"/>
    </source>
</evidence>
<organism evidence="1 2">
    <name type="scientific">Laccaria amethystina LaAM-08-1</name>
    <dbReference type="NCBI Taxonomy" id="1095629"/>
    <lineage>
        <taxon>Eukaryota</taxon>
        <taxon>Fungi</taxon>
        <taxon>Dikarya</taxon>
        <taxon>Basidiomycota</taxon>
        <taxon>Agaricomycotina</taxon>
        <taxon>Agaricomycetes</taxon>
        <taxon>Agaricomycetidae</taxon>
        <taxon>Agaricales</taxon>
        <taxon>Agaricineae</taxon>
        <taxon>Hydnangiaceae</taxon>
        <taxon>Laccaria</taxon>
    </lineage>
</organism>
<protein>
    <submittedName>
        <fullName evidence="1">Uncharacterized protein</fullName>
    </submittedName>
</protein>
<reference evidence="2" key="2">
    <citation type="submission" date="2015-01" db="EMBL/GenBank/DDBJ databases">
        <title>Evolutionary Origins and Diversification of the Mycorrhizal Mutualists.</title>
        <authorList>
            <consortium name="DOE Joint Genome Institute"/>
            <consortium name="Mycorrhizal Genomics Consortium"/>
            <person name="Kohler A."/>
            <person name="Kuo A."/>
            <person name="Nagy L.G."/>
            <person name="Floudas D."/>
            <person name="Copeland A."/>
            <person name="Barry K.W."/>
            <person name="Cichocki N."/>
            <person name="Veneault-Fourrey C."/>
            <person name="LaButti K."/>
            <person name="Lindquist E.A."/>
            <person name="Lipzen A."/>
            <person name="Lundell T."/>
            <person name="Morin E."/>
            <person name="Murat C."/>
            <person name="Riley R."/>
            <person name="Ohm R."/>
            <person name="Sun H."/>
            <person name="Tunlid A."/>
            <person name="Henrissat B."/>
            <person name="Grigoriev I.V."/>
            <person name="Hibbett D.S."/>
            <person name="Martin F."/>
        </authorList>
    </citation>
    <scope>NUCLEOTIDE SEQUENCE [LARGE SCALE GENOMIC DNA]</scope>
    <source>
        <strain evidence="2">LaAM-08-1</strain>
    </source>
</reference>
<dbReference type="AlphaFoldDB" id="A0A0C9WH29"/>
<sequence length="96" mass="11165">LICSLKGKKKSEVRVPAFQSYCTFSVWWAGSLGKKKPEVRVPAFQSYCTFSVWWAGPKETRGARSSVPEIFHIFWFGRYKYVPSPLRNNPFRQVVM</sequence>
<dbReference type="Proteomes" id="UP000054477">
    <property type="component" value="Unassembled WGS sequence"/>
</dbReference>